<evidence type="ECO:0000256" key="2">
    <source>
        <dbReference type="SAM" id="MobiDB-lite"/>
    </source>
</evidence>
<sequence>MGAALAAPVTRPDKKPEASSGGKPDEEQTQESADTPAAGVPRYLSPDASGTPAASASEQHARNAAQCVDPNANPMSEAASRSEDELGAVAEEQQADAKNAQAAQRGKAAAAGEQVAEEAAPEVEKKADSKQAGGSDGKGGAGGSDVAEGGEGAEGADGGAEGASAEGADGGTGGEGGGGGSGGGGADGGGGSTGASSPATDGVATGGSASDDSGMAALGTGDLALIDTELAEHQRWGDAAAHVGAAGSQSRAQFVVEQAGSGFLTGAGSGFGTGLAIGLAARAVPVVGPILGGGIALHGLITGWGQTVESVGKFGEGSDTYETLANSIEAISAVINVVSGVLNLINSIVSIVGIAAGALTVGGAVATVLTLGAAAPIAIMAAEVAATCLEISEGITIVTTVLDGVNTFILQPSVTLFRALHTFTSQADPREVETQGAQISAAASQSGGALGGFIGGKAAGIGAKGGGKKGAQEEKPPAKAETDTPPAKGEGPVVHFDEPPAGKQSPGAPAPVEVPAVPGVDPHAPTVPAPAPVDPHAPTVPAPAPVDPHAPTVPAPAPVDPHAPTVPAPAPVDPHAPTVPAPVDPHAPTQPAPAPVDPHAPTMPAPDPVDPHAPTALPDEGPGVMPEIPKAPKVPKIDDDPGYGPEPDHRVPQPDASSAPAEAAPAAPAPRRISDDQTTVAPPEAGSTAPADTAAPTVPAAPDAVAPSTPLAAAPDAAVTAPASSTPAATGPGTGGELKAITPPLELKGFSGTEKVPQGLEPGAIGTYGRQVDNPHPFATESNPTTKGKMPDGRADAGVYGEHQTPAATANQVLPNHEYNGVDSNGNVVRRGGADTKDALVIALPDEVKPTKDRLDRALHKDVKDRVAAGENVAPIEVAVRGTQNTQEALQATGNTSVPQEQVTKNFLAEQQQFQNEKFGYQEVRPGEALPAGHPLRDVPQSEIDAHIDNLFDKHLKPMEPSQAAAPPKAADTPTATAPAQDATPQPATTQASQAAVDVPEAAASVPPAAPPSSQAPVSDVTPGGGASPAGGDTPASYANAADVPAGERVRVATPDAEAAPQNNERLRVADPEVERTRQAEIEHQQEIEQQQQIDADTALNKPLPPRPVTPDDVPAQQATRSERPLTPQEYEDYRARLIAKGVPPDQIMPGEFTAFHPDGKGGGHITVGPDVNPLPEGQRPIGLLNPANAHVDAESALSHESIGHREAELAGQAYANDPQMEEAQASARAAVLDPDLTPQQREILMRDSAGRLIGRDNDDNTYMYMERYEAPGQGRSARDNTPAAGAARTPDQFRPQDQQPSIIINDPVMRDAAVSTPARPDGGDKPAPAASAPAGAPQTATPTAPLATAATPVSAMPGSTPNAAAVSRAVNSPGNGGPSNGGPNSGGPGNGAPGSAPGAAGPGKPKELGWTDRAAQVGSLLRPHLFGIGDGEAAKPEEVEAQQRKQFTADNQPAKGVERVNPAYPPPPGTPAQLEAMQAEISTLLAQRAQAEEEAALQRSRADQCVANQGPVQQTVDDTTQGISAVQAHAQSVAAHDAANQAQQQRQTEAQGLVSGYPSRATGLAVLEVPLLAWQGFTSLASHLPGAAGTKMLAMNQEAGKMQEAFGQMGSQMVGLDSAQPAQQAALEGDSAKLGATATQAGASDGELHTAQAGAQGLQQANNAAQSEAEQLHADATKQGQQKDEAATKKQEEAKTLSEQMQAWATAHKAARQAAIAATQKRLQADGKLNVKVAENA</sequence>
<keyword evidence="1" id="KW-0175">Coiled coil</keyword>
<feature type="compositionally biased region" description="Low complexity" evidence="2">
    <location>
        <begin position="653"/>
        <end position="670"/>
    </location>
</feature>
<feature type="region of interest" description="Disordered" evidence="2">
    <location>
        <begin position="1270"/>
        <end position="1471"/>
    </location>
</feature>
<feature type="compositionally biased region" description="Low complexity" evidence="2">
    <location>
        <begin position="1327"/>
        <end position="1353"/>
    </location>
</feature>
<dbReference type="Proteomes" id="UP001331561">
    <property type="component" value="Unassembled WGS sequence"/>
</dbReference>
<feature type="region of interest" description="Disordered" evidence="2">
    <location>
        <begin position="1054"/>
        <end position="1130"/>
    </location>
</feature>
<gene>
    <name evidence="3" type="ORF">VVD49_06435</name>
</gene>
<feature type="compositionally biased region" description="Basic and acidic residues" evidence="2">
    <location>
        <begin position="470"/>
        <end position="482"/>
    </location>
</feature>
<feature type="compositionally biased region" description="Low complexity" evidence="2">
    <location>
        <begin position="961"/>
        <end position="1021"/>
    </location>
</feature>
<protein>
    <submittedName>
        <fullName evidence="3">Uncharacterized protein</fullName>
    </submittedName>
</protein>
<feature type="coiled-coil region" evidence="1">
    <location>
        <begin position="1475"/>
        <end position="1502"/>
    </location>
</feature>
<reference evidence="3 4" key="1">
    <citation type="submission" date="2024-01" db="EMBL/GenBank/DDBJ databases">
        <title>Uliginosibacterium soil sp. nov.</title>
        <authorList>
            <person name="Lv Y."/>
        </authorList>
    </citation>
    <scope>NUCLEOTIDE SEQUENCE [LARGE SCALE GENOMIC DNA]</scope>
    <source>
        <strain evidence="3 4">H3</strain>
    </source>
</reference>
<feature type="compositionally biased region" description="Gly residues" evidence="2">
    <location>
        <begin position="134"/>
        <end position="161"/>
    </location>
</feature>
<name>A0ABU6K090_9RHOO</name>
<feature type="compositionally biased region" description="Low complexity" evidence="2">
    <location>
        <begin position="1704"/>
        <end position="1715"/>
    </location>
</feature>
<dbReference type="RefSeq" id="WP_327598310.1">
    <property type="nucleotide sequence ID" value="NZ_JAYXHS010000001.1"/>
</dbReference>
<feature type="compositionally biased region" description="Gly residues" evidence="2">
    <location>
        <begin position="1375"/>
        <end position="1393"/>
    </location>
</feature>
<feature type="region of interest" description="Disordered" evidence="2">
    <location>
        <begin position="462"/>
        <end position="741"/>
    </location>
</feature>
<dbReference type="EMBL" id="JAYXHS010000001">
    <property type="protein sequence ID" value="MEC5385353.1"/>
    <property type="molecule type" value="Genomic_DNA"/>
</dbReference>
<feature type="region of interest" description="Disordered" evidence="2">
    <location>
        <begin position="1"/>
        <end position="213"/>
    </location>
</feature>
<accession>A0ABU6K090</accession>
<feature type="compositionally biased region" description="Low complexity" evidence="2">
    <location>
        <begin position="506"/>
        <end position="524"/>
    </location>
</feature>
<evidence type="ECO:0000313" key="3">
    <source>
        <dbReference type="EMBL" id="MEC5385353.1"/>
    </source>
</evidence>
<feature type="compositionally biased region" description="Basic and acidic residues" evidence="2">
    <location>
        <begin position="1065"/>
        <end position="1087"/>
    </location>
</feature>
<feature type="region of interest" description="Disordered" evidence="2">
    <location>
        <begin position="960"/>
        <end position="1040"/>
    </location>
</feature>
<proteinExistence type="predicted"/>
<evidence type="ECO:0000256" key="1">
    <source>
        <dbReference type="SAM" id="Coils"/>
    </source>
</evidence>
<feature type="region of interest" description="Disordered" evidence="2">
    <location>
        <begin position="1670"/>
        <end position="1715"/>
    </location>
</feature>
<evidence type="ECO:0000313" key="4">
    <source>
        <dbReference type="Proteomes" id="UP001331561"/>
    </source>
</evidence>
<feature type="compositionally biased region" description="Low complexity" evidence="2">
    <location>
        <begin position="687"/>
        <end position="731"/>
    </location>
</feature>
<feature type="compositionally biased region" description="Pro residues" evidence="2">
    <location>
        <begin position="525"/>
        <end position="608"/>
    </location>
</feature>
<feature type="region of interest" description="Disordered" evidence="2">
    <location>
        <begin position="777"/>
        <end position="800"/>
    </location>
</feature>
<feature type="compositionally biased region" description="Low complexity" evidence="2">
    <location>
        <begin position="1394"/>
        <end position="1404"/>
    </location>
</feature>
<organism evidence="3 4">
    <name type="scientific">Uliginosibacterium silvisoli</name>
    <dbReference type="NCBI Taxonomy" id="3114758"/>
    <lineage>
        <taxon>Bacteria</taxon>
        <taxon>Pseudomonadati</taxon>
        <taxon>Pseudomonadota</taxon>
        <taxon>Betaproteobacteria</taxon>
        <taxon>Rhodocyclales</taxon>
        <taxon>Zoogloeaceae</taxon>
        <taxon>Uliginosibacterium</taxon>
    </lineage>
</organism>
<feature type="compositionally biased region" description="Gly residues" evidence="2">
    <location>
        <begin position="168"/>
        <end position="193"/>
    </location>
</feature>
<feature type="compositionally biased region" description="Basic and acidic residues" evidence="2">
    <location>
        <begin position="1671"/>
        <end position="1697"/>
    </location>
</feature>
<comment type="caution">
    <text evidence="3">The sequence shown here is derived from an EMBL/GenBank/DDBJ whole genome shotgun (WGS) entry which is preliminary data.</text>
</comment>
<feature type="compositionally biased region" description="Basic and acidic residues" evidence="2">
    <location>
        <begin position="1433"/>
        <end position="1444"/>
    </location>
</feature>
<feature type="compositionally biased region" description="Low complexity" evidence="2">
    <location>
        <begin position="90"/>
        <end position="114"/>
    </location>
</feature>
<keyword evidence="4" id="KW-1185">Reference proteome</keyword>